<dbReference type="AlphaFoldDB" id="F8P0Y1"/>
<proteinExistence type="predicted"/>
<evidence type="ECO:0000313" key="1">
    <source>
        <dbReference type="EMBL" id="EGO22814.1"/>
    </source>
</evidence>
<organism>
    <name type="scientific">Serpula lacrymans var. lacrymans (strain S7.9)</name>
    <name type="common">Dry rot fungus</name>
    <dbReference type="NCBI Taxonomy" id="578457"/>
    <lineage>
        <taxon>Eukaryota</taxon>
        <taxon>Fungi</taxon>
        <taxon>Dikarya</taxon>
        <taxon>Basidiomycota</taxon>
        <taxon>Agaricomycotina</taxon>
        <taxon>Agaricomycetes</taxon>
        <taxon>Agaricomycetidae</taxon>
        <taxon>Boletales</taxon>
        <taxon>Coniophorineae</taxon>
        <taxon>Serpulaceae</taxon>
        <taxon>Serpula</taxon>
    </lineage>
</organism>
<dbReference type="EMBL" id="GL945436">
    <property type="protein sequence ID" value="EGO22814.1"/>
    <property type="molecule type" value="Genomic_DNA"/>
</dbReference>
<dbReference type="KEGG" id="sla:SERLADRAFT_393478"/>
<name>F8P0Y1_SERL9</name>
<dbReference type="GeneID" id="18811618"/>
<reference evidence="1" key="1">
    <citation type="submission" date="2011-04" db="EMBL/GenBank/DDBJ databases">
        <title>Evolution of plant cell wall degrading machinery underlies the functional diversity of forest fungi.</title>
        <authorList>
            <consortium name="US DOE Joint Genome Institute (JGI-PGF)"/>
            <person name="Eastwood D.C."/>
            <person name="Floudas D."/>
            <person name="Binder M."/>
            <person name="Majcherczyk A."/>
            <person name="Schneider P."/>
            <person name="Aerts A."/>
            <person name="Asiegbu F.O."/>
            <person name="Baker S.E."/>
            <person name="Barry K."/>
            <person name="Bendiksby M."/>
            <person name="Blumentritt M."/>
            <person name="Coutinho P.M."/>
            <person name="Cullen D."/>
            <person name="Cullen D."/>
            <person name="Gathman A."/>
            <person name="Goodell B."/>
            <person name="Henrissat B."/>
            <person name="Ihrmark K."/>
            <person name="Kauserud H."/>
            <person name="Kohler A."/>
            <person name="LaButti K."/>
            <person name="Lapidus A."/>
            <person name="Lavin J.L."/>
            <person name="Lee Y.-H."/>
            <person name="Lindquist E."/>
            <person name="Lilly W."/>
            <person name="Lucas S."/>
            <person name="Morin E."/>
            <person name="Murat C."/>
            <person name="Oguiza J.A."/>
            <person name="Park J."/>
            <person name="Pisabarro A.G."/>
            <person name="Riley R."/>
            <person name="Rosling A."/>
            <person name="Salamov A."/>
            <person name="Schmidt O."/>
            <person name="Schmutz J."/>
            <person name="Skrede I."/>
            <person name="Stenlid J."/>
            <person name="Wiebenga A."/>
            <person name="Xie X."/>
            <person name="Kues U."/>
            <person name="Hibbett D.S."/>
            <person name="Hoffmeister D."/>
            <person name="Hogberg N."/>
            <person name="Martin F."/>
            <person name="Grigoriev I.V."/>
            <person name="Watkinson S.C."/>
        </authorList>
    </citation>
    <scope>NUCLEOTIDE SEQUENCE</scope>
    <source>
        <strain evidence="1">S7.9</strain>
    </source>
</reference>
<dbReference type="Proteomes" id="UP000008064">
    <property type="component" value="Unassembled WGS sequence"/>
</dbReference>
<dbReference type="RefSeq" id="XP_007320054.1">
    <property type="nucleotide sequence ID" value="XM_007319992.1"/>
</dbReference>
<dbReference type="HOGENOM" id="CLU_3051860_0_0_1"/>
<sequence length="54" mass="6380">MFPKTYRNGWLDELKTRKKKEPKHWFGTGPRPSVTHISRWIQSTCSSNTMKITS</sequence>
<gene>
    <name evidence="1" type="ORF">SERLADRAFT_393478</name>
</gene>
<accession>F8P0Y1</accession>
<protein>
    <submittedName>
        <fullName evidence="1">Uncharacterized protein</fullName>
    </submittedName>
</protein>